<feature type="compositionally biased region" description="Low complexity" evidence="1">
    <location>
        <begin position="231"/>
        <end position="245"/>
    </location>
</feature>
<sequence length="373" mass="37391">MTAGALLLASQQAQAAKQVAQVVDATNFCTFLPPVDETDRMISDTEWNAQAFCMGNTPEADSGGSIPDGFIQSAHFVATDDYVQITGQIDPTKANLDIKDWGGQYDVKAPDGSQCAGWKYYVNLIEPASYTWCIRCCNSSKLCNRGISEKGCEHIIPGDYSGPMDTSITAPAGSSGSAASNPTTTSTPAATSDSNSSSASQTSTPSSSSSSNGDSDKNNGSSGSGNGNGSGTSSPSSSNNPSTDNNGDDNKNGNNGDANSQNGSHGAGNGTSGQPSDAQSSGNADPNATASSSNSASSVAPSSSIAVSSSAAVPSSSQSAQSSASASASDNSDPSSQSVTAQEADDQESGANIMSYSSTLIVSTLVLVMAMSL</sequence>
<feature type="region of interest" description="Disordered" evidence="1">
    <location>
        <begin position="163"/>
        <end position="350"/>
    </location>
</feature>
<evidence type="ECO:0000256" key="1">
    <source>
        <dbReference type="SAM" id="MobiDB-lite"/>
    </source>
</evidence>
<name>A0A077WDK2_9FUNG</name>
<reference evidence="2" key="1">
    <citation type="journal article" date="2014" name="Genome Announc.">
        <title>De novo whole-genome sequence and genome annotation of Lichtheimia ramosa.</title>
        <authorList>
            <person name="Linde J."/>
            <person name="Schwartze V."/>
            <person name="Binder U."/>
            <person name="Lass-Florl C."/>
            <person name="Voigt K."/>
            <person name="Horn F."/>
        </authorList>
    </citation>
    <scope>NUCLEOTIDE SEQUENCE</scope>
    <source>
        <strain evidence="2">JMRC FSU:6197</strain>
    </source>
</reference>
<organism evidence="2">
    <name type="scientific">Lichtheimia ramosa</name>
    <dbReference type="NCBI Taxonomy" id="688394"/>
    <lineage>
        <taxon>Eukaryota</taxon>
        <taxon>Fungi</taxon>
        <taxon>Fungi incertae sedis</taxon>
        <taxon>Mucoromycota</taxon>
        <taxon>Mucoromycotina</taxon>
        <taxon>Mucoromycetes</taxon>
        <taxon>Mucorales</taxon>
        <taxon>Lichtheimiaceae</taxon>
        <taxon>Lichtheimia</taxon>
    </lineage>
</organism>
<feature type="compositionally biased region" description="Low complexity" evidence="1">
    <location>
        <begin position="283"/>
        <end position="339"/>
    </location>
</feature>
<feature type="compositionally biased region" description="Low complexity" evidence="1">
    <location>
        <begin position="252"/>
        <end position="263"/>
    </location>
</feature>
<dbReference type="AlphaFoldDB" id="A0A077WDK2"/>
<accession>A0A077WDK2</accession>
<dbReference type="EMBL" id="LK023316">
    <property type="protein sequence ID" value="CDS05224.1"/>
    <property type="molecule type" value="Genomic_DNA"/>
</dbReference>
<dbReference type="OrthoDB" id="3044029at2759"/>
<feature type="compositionally biased region" description="Low complexity" evidence="1">
    <location>
        <begin position="169"/>
        <end position="221"/>
    </location>
</feature>
<proteinExistence type="predicted"/>
<gene>
    <name evidence="2" type="ORF">LRAMOSA07753</name>
</gene>
<feature type="compositionally biased region" description="Polar residues" evidence="1">
    <location>
        <begin position="272"/>
        <end position="282"/>
    </location>
</feature>
<evidence type="ECO:0000313" key="2">
    <source>
        <dbReference type="EMBL" id="CDS05224.1"/>
    </source>
</evidence>
<protein>
    <submittedName>
        <fullName evidence="2">Uncharacterized protein</fullName>
    </submittedName>
</protein>